<dbReference type="RefSeq" id="WP_142065483.1">
    <property type="nucleotide sequence ID" value="NZ_VFPA01000010.1"/>
</dbReference>
<comment type="similarity">
    <text evidence="1">Belongs to the enoyl-CoA hydratase/isomerase family.</text>
</comment>
<comment type="caution">
    <text evidence="3">The sequence shown here is derived from an EMBL/GenBank/DDBJ whole genome shotgun (WGS) entry which is preliminary data.</text>
</comment>
<evidence type="ECO:0000259" key="2">
    <source>
        <dbReference type="Pfam" id="PF01575"/>
    </source>
</evidence>
<dbReference type="Proteomes" id="UP000315677">
    <property type="component" value="Unassembled WGS sequence"/>
</dbReference>
<dbReference type="Gene3D" id="3.10.129.10">
    <property type="entry name" value="Hotdog Thioesterase"/>
    <property type="match status" value="1"/>
</dbReference>
<protein>
    <submittedName>
        <fullName evidence="3">Acyl dehydratase</fullName>
    </submittedName>
</protein>
<dbReference type="OrthoDB" id="9797938at2"/>
<accession>A0A543C214</accession>
<dbReference type="CDD" id="cd03449">
    <property type="entry name" value="R_hydratase"/>
    <property type="match status" value="1"/>
</dbReference>
<dbReference type="PANTHER" id="PTHR43437:SF3">
    <property type="entry name" value="HYDROXYACYL-THIOESTER DEHYDRATASE TYPE 2, MITOCHONDRIAL"/>
    <property type="match status" value="1"/>
</dbReference>
<dbReference type="PANTHER" id="PTHR43437">
    <property type="entry name" value="HYDROXYACYL-THIOESTER DEHYDRATASE TYPE 2, MITOCHONDRIAL-RELATED"/>
    <property type="match status" value="1"/>
</dbReference>
<dbReference type="SUPFAM" id="SSF54637">
    <property type="entry name" value="Thioesterase/thiol ester dehydrase-isomerase"/>
    <property type="match status" value="1"/>
</dbReference>
<evidence type="ECO:0000256" key="1">
    <source>
        <dbReference type="ARBA" id="ARBA00005254"/>
    </source>
</evidence>
<feature type="domain" description="MaoC-like" evidence="2">
    <location>
        <begin position="20"/>
        <end position="119"/>
    </location>
</feature>
<dbReference type="EMBL" id="VFPA01000010">
    <property type="protein sequence ID" value="TQL91107.1"/>
    <property type="molecule type" value="Genomic_DNA"/>
</dbReference>
<dbReference type="Pfam" id="PF01575">
    <property type="entry name" value="MaoC_dehydratas"/>
    <property type="match status" value="1"/>
</dbReference>
<dbReference type="InterPro" id="IPR002539">
    <property type="entry name" value="MaoC-like_dom"/>
</dbReference>
<gene>
    <name evidence="3" type="ORF">FB558_8656</name>
</gene>
<dbReference type="InterPro" id="IPR029069">
    <property type="entry name" value="HotDog_dom_sf"/>
</dbReference>
<dbReference type="InterPro" id="IPR050965">
    <property type="entry name" value="UPF0336/Enoyl-CoA_hydratase"/>
</dbReference>
<evidence type="ECO:0000313" key="3">
    <source>
        <dbReference type="EMBL" id="TQL91107.1"/>
    </source>
</evidence>
<sequence>MTATTPAAWPLGMPEVGATAELSRTVGPNDIALFTELSGDRNPLHYDEAAAASSRFGEIVVQGGITSAVLNAVVAERLPGPGTVFLSVAWNFTAPTRPGDTITGRVEVTSVREDKPITHLACTVTRDDGVVALEGTAVCWTMAMPGWSGPADA</sequence>
<evidence type="ECO:0000313" key="4">
    <source>
        <dbReference type="Proteomes" id="UP000315677"/>
    </source>
</evidence>
<dbReference type="GO" id="GO:0019171">
    <property type="term" value="F:(3R)-hydroxyacyl-[acyl-carrier-protein] dehydratase activity"/>
    <property type="evidence" value="ECO:0007669"/>
    <property type="project" value="TreeGrafter"/>
</dbReference>
<reference evidence="3 4" key="1">
    <citation type="submission" date="2019-06" db="EMBL/GenBank/DDBJ databases">
        <title>Sequencing the genomes of 1000 actinobacteria strains.</title>
        <authorList>
            <person name="Klenk H.-P."/>
        </authorList>
    </citation>
    <scope>NUCLEOTIDE SEQUENCE [LARGE SCALE GENOMIC DNA]</scope>
    <source>
        <strain evidence="3 4">DSM 45301</strain>
    </source>
</reference>
<dbReference type="GO" id="GO:0006633">
    <property type="term" value="P:fatty acid biosynthetic process"/>
    <property type="evidence" value="ECO:0007669"/>
    <property type="project" value="TreeGrafter"/>
</dbReference>
<keyword evidence="4" id="KW-1185">Reference proteome</keyword>
<name>A0A543C214_9PSEU</name>
<organism evidence="3 4">
    <name type="scientific">Pseudonocardia kunmingensis</name>
    <dbReference type="NCBI Taxonomy" id="630975"/>
    <lineage>
        <taxon>Bacteria</taxon>
        <taxon>Bacillati</taxon>
        <taxon>Actinomycetota</taxon>
        <taxon>Actinomycetes</taxon>
        <taxon>Pseudonocardiales</taxon>
        <taxon>Pseudonocardiaceae</taxon>
        <taxon>Pseudonocardia</taxon>
    </lineage>
</organism>
<dbReference type="AlphaFoldDB" id="A0A543C214"/>
<proteinExistence type="inferred from homology"/>